<dbReference type="EMBL" id="CP054212">
    <property type="protein sequence ID" value="QKJ86541.1"/>
    <property type="molecule type" value="Genomic_DNA"/>
</dbReference>
<dbReference type="KEGG" id="pmak:PMPD1_1588"/>
<proteinExistence type="predicted"/>
<dbReference type="RefSeq" id="WP_173633555.1">
    <property type="nucleotide sequence ID" value="NZ_CP054212.1"/>
</dbReference>
<organism evidence="1 2">
    <name type="scientific">Paramixta manurensis</name>
    <dbReference type="NCBI Taxonomy" id="2740817"/>
    <lineage>
        <taxon>Bacteria</taxon>
        <taxon>Pseudomonadati</taxon>
        <taxon>Pseudomonadota</taxon>
        <taxon>Gammaproteobacteria</taxon>
        <taxon>Enterobacterales</taxon>
        <taxon>Erwiniaceae</taxon>
        <taxon>Paramixta</taxon>
    </lineage>
</organism>
<dbReference type="Pfam" id="PF13988">
    <property type="entry name" value="DUF4225"/>
    <property type="match status" value="1"/>
</dbReference>
<evidence type="ECO:0000313" key="2">
    <source>
        <dbReference type="Proteomes" id="UP000505325"/>
    </source>
</evidence>
<protein>
    <submittedName>
        <fullName evidence="1">DUF4225 domain-containing protein</fullName>
    </submittedName>
</protein>
<dbReference type="InterPro" id="IPR025320">
    <property type="entry name" value="DUF4225"/>
</dbReference>
<dbReference type="AlphaFoldDB" id="A0A6M8UC93"/>
<keyword evidence="2" id="KW-1185">Reference proteome</keyword>
<sequence>MDNYWNEKRFSSYYLTMANLEANQLTGVANTISLIHLKDGFVRIQFQDNIKSFINAQINAIRYAKSEKECQVCLQNIQQEREYLTIQDRMLRSGEAALHASIALVKTGDVWGYIIKGVAVVLSGLQIAAGIGVMMTLNPAGLVFGAMLTAHGFNGVQESFENMKNETDSSVGFLKEGYRIIAQFIGCDRRMGEIAYHSMDIALSAYGIFRLTLKPQSWRLFHYLNQDYVRNFNNMTSLELGIEIGNDTASVKSIYELINDKR</sequence>
<dbReference type="Proteomes" id="UP000505325">
    <property type="component" value="Chromosome"/>
</dbReference>
<name>A0A6M8UC93_9GAMM</name>
<reference evidence="1 2" key="1">
    <citation type="submission" date="2020-06" db="EMBL/GenBank/DDBJ databases">
        <title>Genome sequence of Paramixta manurensis strain PD-1.</title>
        <authorList>
            <person name="Lee C.W."/>
            <person name="Kim J."/>
        </authorList>
    </citation>
    <scope>NUCLEOTIDE SEQUENCE [LARGE SCALE GENOMIC DNA]</scope>
    <source>
        <strain evidence="1 2">PD-1</strain>
    </source>
</reference>
<gene>
    <name evidence="1" type="ORF">PMPD1_1588</name>
</gene>
<evidence type="ECO:0000313" key="1">
    <source>
        <dbReference type="EMBL" id="QKJ86541.1"/>
    </source>
</evidence>
<accession>A0A6M8UC93</accession>